<feature type="binding site" evidence="8">
    <location>
        <position position="94"/>
    </location>
    <ligand>
        <name>Mg(2+)</name>
        <dbReference type="ChEBI" id="CHEBI:18420"/>
        <label>1</label>
        <note>catalytic</note>
    </ligand>
</feature>
<evidence type="ECO:0000256" key="9">
    <source>
        <dbReference type="RuleBase" id="RU364068"/>
    </source>
</evidence>
<dbReference type="PROSITE" id="PS00630">
    <property type="entry name" value="IMP_2"/>
    <property type="match status" value="1"/>
</dbReference>
<reference evidence="10" key="1">
    <citation type="journal article" date="2014" name="Int. J. Syst. Evol. Microbiol.">
        <title>Complete genome sequence of Corynebacterium casei LMG S-19264T (=DSM 44701T), isolated from a smear-ripened cheese.</title>
        <authorList>
            <consortium name="US DOE Joint Genome Institute (JGI-PGF)"/>
            <person name="Walter F."/>
            <person name="Albersmeier A."/>
            <person name="Kalinowski J."/>
            <person name="Ruckert C."/>
        </authorList>
    </citation>
    <scope>NUCLEOTIDE SEQUENCE</scope>
    <source>
        <strain evidence="10">KCTC 12711</strain>
    </source>
</reference>
<dbReference type="Proteomes" id="UP000614811">
    <property type="component" value="Unassembled WGS sequence"/>
</dbReference>
<evidence type="ECO:0000256" key="4">
    <source>
        <dbReference type="ARBA" id="ARBA00022723"/>
    </source>
</evidence>
<keyword evidence="6" id="KW-0805">Transcription regulation</keyword>
<dbReference type="SUPFAM" id="SSF56655">
    <property type="entry name" value="Carbohydrate phosphatase"/>
    <property type="match status" value="1"/>
</dbReference>
<dbReference type="Pfam" id="PF00459">
    <property type="entry name" value="Inositol_P"/>
    <property type="match status" value="1"/>
</dbReference>
<keyword evidence="6" id="KW-0804">Transcription</keyword>
<dbReference type="PRINTS" id="PR00377">
    <property type="entry name" value="IMPHPHTASES"/>
</dbReference>
<feature type="binding site" evidence="8">
    <location>
        <position position="95"/>
    </location>
    <ligand>
        <name>Mg(2+)</name>
        <dbReference type="ChEBI" id="CHEBI:18420"/>
        <label>1</label>
        <note>catalytic</note>
    </ligand>
</feature>
<gene>
    <name evidence="10" type="primary">suhB</name>
    <name evidence="10" type="ORF">GCM10008090_18850</name>
</gene>
<keyword evidence="7 8" id="KW-0460">Magnesium</keyword>
<comment type="cofactor">
    <cofactor evidence="2 8 9">
        <name>Mg(2+)</name>
        <dbReference type="ChEBI" id="CHEBI:18420"/>
    </cofactor>
</comment>
<feature type="binding site" evidence="8">
    <location>
        <position position="76"/>
    </location>
    <ligand>
        <name>Mg(2+)</name>
        <dbReference type="ChEBI" id="CHEBI:18420"/>
        <label>1</label>
        <note>catalytic</note>
    </ligand>
</feature>
<dbReference type="RefSeq" id="WP_229794221.1">
    <property type="nucleotide sequence ID" value="NZ_BMXA01000002.1"/>
</dbReference>
<proteinExistence type="inferred from homology"/>
<evidence type="ECO:0000256" key="2">
    <source>
        <dbReference type="ARBA" id="ARBA00001946"/>
    </source>
</evidence>
<evidence type="ECO:0000313" key="11">
    <source>
        <dbReference type="Proteomes" id="UP000614811"/>
    </source>
</evidence>
<dbReference type="GO" id="GO:0008934">
    <property type="term" value="F:inositol monophosphate 1-phosphatase activity"/>
    <property type="evidence" value="ECO:0007669"/>
    <property type="project" value="InterPro"/>
</dbReference>
<organism evidence="10 11">
    <name type="scientific">Arenicella chitinivorans</name>
    <dbReference type="NCBI Taxonomy" id="1329800"/>
    <lineage>
        <taxon>Bacteria</taxon>
        <taxon>Pseudomonadati</taxon>
        <taxon>Pseudomonadota</taxon>
        <taxon>Gammaproteobacteria</taxon>
        <taxon>Arenicellales</taxon>
        <taxon>Arenicellaceae</taxon>
        <taxon>Arenicella</taxon>
    </lineage>
</organism>
<dbReference type="InterPro" id="IPR033942">
    <property type="entry name" value="IMPase"/>
</dbReference>
<dbReference type="Gene3D" id="3.30.540.10">
    <property type="entry name" value="Fructose-1,6-Bisphosphatase, subunit A, domain 1"/>
    <property type="match status" value="1"/>
</dbReference>
<dbReference type="InterPro" id="IPR020550">
    <property type="entry name" value="Inositol_monophosphatase_CS"/>
</dbReference>
<keyword evidence="11" id="KW-1185">Reference proteome</keyword>
<name>A0A918VKN0_9GAMM</name>
<protein>
    <recommendedName>
        <fullName evidence="9">Inositol-1-monophosphatase</fullName>
        <ecNumber evidence="9">3.1.3.25</ecNumber>
    </recommendedName>
</protein>
<dbReference type="EMBL" id="BMXA01000002">
    <property type="protein sequence ID" value="GHA09137.1"/>
    <property type="molecule type" value="Genomic_DNA"/>
</dbReference>
<evidence type="ECO:0000256" key="3">
    <source>
        <dbReference type="ARBA" id="ARBA00009759"/>
    </source>
</evidence>
<dbReference type="EC" id="3.1.3.25" evidence="9"/>
<comment type="similarity">
    <text evidence="3 9">Belongs to the inositol monophosphatase superfamily.</text>
</comment>
<reference evidence="10" key="2">
    <citation type="submission" date="2020-09" db="EMBL/GenBank/DDBJ databases">
        <authorList>
            <person name="Sun Q."/>
            <person name="Kim S."/>
        </authorList>
    </citation>
    <scope>NUCLEOTIDE SEQUENCE</scope>
    <source>
        <strain evidence="10">KCTC 12711</strain>
    </source>
</reference>
<evidence type="ECO:0000256" key="5">
    <source>
        <dbReference type="ARBA" id="ARBA00022801"/>
    </source>
</evidence>
<dbReference type="CDD" id="cd01639">
    <property type="entry name" value="IMPase"/>
    <property type="match status" value="1"/>
</dbReference>
<comment type="catalytic activity">
    <reaction evidence="1 9">
        <text>a myo-inositol phosphate + H2O = myo-inositol + phosphate</text>
        <dbReference type="Rhea" id="RHEA:24056"/>
        <dbReference type="ChEBI" id="CHEBI:15377"/>
        <dbReference type="ChEBI" id="CHEBI:17268"/>
        <dbReference type="ChEBI" id="CHEBI:43474"/>
        <dbReference type="ChEBI" id="CHEBI:84139"/>
        <dbReference type="EC" id="3.1.3.25"/>
    </reaction>
</comment>
<feature type="binding site" evidence="8">
    <location>
        <position position="92"/>
    </location>
    <ligand>
        <name>Mg(2+)</name>
        <dbReference type="ChEBI" id="CHEBI:18420"/>
        <label>1</label>
        <note>catalytic</note>
    </ligand>
</feature>
<evidence type="ECO:0000256" key="6">
    <source>
        <dbReference type="ARBA" id="ARBA00022814"/>
    </source>
</evidence>
<keyword evidence="5 9" id="KW-0378">Hydrolase</keyword>
<dbReference type="PANTHER" id="PTHR20854:SF4">
    <property type="entry name" value="INOSITOL-1-MONOPHOSPHATASE-RELATED"/>
    <property type="match status" value="1"/>
</dbReference>
<evidence type="ECO:0000256" key="1">
    <source>
        <dbReference type="ARBA" id="ARBA00001033"/>
    </source>
</evidence>
<dbReference type="InterPro" id="IPR020583">
    <property type="entry name" value="Inositol_monoP_metal-BS"/>
</dbReference>
<dbReference type="PRINTS" id="PR01959">
    <property type="entry name" value="SBIMPHPHTASE"/>
</dbReference>
<sequence>MESNLITGALNVATTAAREAGKLIAQNITQLDRVKVNRKTDTKSRTELVSEIDLMAERTVIHHLDAAYPNYNIVSEEAGDLGRESEFCWIIDPLDGTHNFLHGHPHCCVSIALKHKNDIVAAVVYDPLRNELFTARKGGGAQLDGRRIRVSDISRFSDSLLCTGFPYREGNTTKLWLKTFAALMPRAQSVHRTGSSVLDLAYLACGRYDGFWEFGLQDWDIAAGALLVKEAGGLVTDYSGSTDIFKSGNVVAGTPRVHEKLQHIISNIT</sequence>
<feature type="binding site" evidence="8">
    <location>
        <position position="220"/>
    </location>
    <ligand>
        <name>Mg(2+)</name>
        <dbReference type="ChEBI" id="CHEBI:18420"/>
        <label>2</label>
    </ligand>
</feature>
<keyword evidence="6" id="KW-0889">Transcription antitermination</keyword>
<dbReference type="GO" id="GO:0046872">
    <property type="term" value="F:metal ion binding"/>
    <property type="evidence" value="ECO:0007669"/>
    <property type="project" value="UniProtKB-KW"/>
</dbReference>
<dbReference type="AlphaFoldDB" id="A0A918VKN0"/>
<dbReference type="PROSITE" id="PS00629">
    <property type="entry name" value="IMP_1"/>
    <property type="match status" value="1"/>
</dbReference>
<dbReference type="GO" id="GO:0046854">
    <property type="term" value="P:phosphatidylinositol phosphate biosynthetic process"/>
    <property type="evidence" value="ECO:0007669"/>
    <property type="project" value="InterPro"/>
</dbReference>
<dbReference type="Gene3D" id="3.40.190.80">
    <property type="match status" value="1"/>
</dbReference>
<dbReference type="GO" id="GO:0007165">
    <property type="term" value="P:signal transduction"/>
    <property type="evidence" value="ECO:0007669"/>
    <property type="project" value="TreeGrafter"/>
</dbReference>
<comment type="caution">
    <text evidence="10">The sequence shown here is derived from an EMBL/GenBank/DDBJ whole genome shotgun (WGS) entry which is preliminary data.</text>
</comment>
<dbReference type="PANTHER" id="PTHR20854">
    <property type="entry name" value="INOSITOL MONOPHOSPHATASE"/>
    <property type="match status" value="1"/>
</dbReference>
<dbReference type="GO" id="GO:0031564">
    <property type="term" value="P:transcription antitermination"/>
    <property type="evidence" value="ECO:0007669"/>
    <property type="project" value="UniProtKB-KW"/>
</dbReference>
<dbReference type="FunFam" id="3.30.540.10:FF:000003">
    <property type="entry name" value="Inositol-1-monophosphatase"/>
    <property type="match status" value="1"/>
</dbReference>
<evidence type="ECO:0000256" key="7">
    <source>
        <dbReference type="ARBA" id="ARBA00022842"/>
    </source>
</evidence>
<dbReference type="InterPro" id="IPR022337">
    <property type="entry name" value="Inositol_monophosphatase_SuhB"/>
</dbReference>
<evidence type="ECO:0000313" key="10">
    <source>
        <dbReference type="EMBL" id="GHA09137.1"/>
    </source>
</evidence>
<dbReference type="InterPro" id="IPR000760">
    <property type="entry name" value="Inositol_monophosphatase-like"/>
</dbReference>
<keyword evidence="4 8" id="KW-0479">Metal-binding</keyword>
<evidence type="ECO:0000256" key="8">
    <source>
        <dbReference type="PIRSR" id="PIRSR600760-2"/>
    </source>
</evidence>
<dbReference type="GO" id="GO:0006020">
    <property type="term" value="P:inositol metabolic process"/>
    <property type="evidence" value="ECO:0007669"/>
    <property type="project" value="TreeGrafter"/>
</dbReference>
<accession>A0A918VKN0</accession>